<gene>
    <name evidence="1" type="primary">ORF132495</name>
</gene>
<protein>
    <submittedName>
        <fullName evidence="1">Uncharacterized protein</fullName>
    </submittedName>
</protein>
<dbReference type="AlphaFoldDB" id="A0A0B7ARH8"/>
<name>A0A0B7ARH8_9EUPU</name>
<dbReference type="EMBL" id="HACG01035741">
    <property type="protein sequence ID" value="CEK82606.1"/>
    <property type="molecule type" value="Transcribed_RNA"/>
</dbReference>
<reference evidence="1" key="1">
    <citation type="submission" date="2014-12" db="EMBL/GenBank/DDBJ databases">
        <title>Insight into the proteome of Arion vulgaris.</title>
        <authorList>
            <person name="Aradska J."/>
            <person name="Bulat T."/>
            <person name="Smidak R."/>
            <person name="Sarate P."/>
            <person name="Gangsoo J."/>
            <person name="Sialana F."/>
            <person name="Bilban M."/>
            <person name="Lubec G."/>
        </authorList>
    </citation>
    <scope>NUCLEOTIDE SEQUENCE</scope>
    <source>
        <tissue evidence="1">Skin</tissue>
    </source>
</reference>
<proteinExistence type="predicted"/>
<accession>A0A0B7ARH8</accession>
<organism evidence="1">
    <name type="scientific">Arion vulgaris</name>
    <dbReference type="NCBI Taxonomy" id="1028688"/>
    <lineage>
        <taxon>Eukaryota</taxon>
        <taxon>Metazoa</taxon>
        <taxon>Spiralia</taxon>
        <taxon>Lophotrochozoa</taxon>
        <taxon>Mollusca</taxon>
        <taxon>Gastropoda</taxon>
        <taxon>Heterobranchia</taxon>
        <taxon>Euthyneura</taxon>
        <taxon>Panpulmonata</taxon>
        <taxon>Eupulmonata</taxon>
        <taxon>Stylommatophora</taxon>
        <taxon>Helicina</taxon>
        <taxon>Arionoidea</taxon>
        <taxon>Arionidae</taxon>
        <taxon>Arion</taxon>
    </lineage>
</organism>
<sequence length="57" mass="6966">MDSTHTWKNNHMWTVLTHGQYPHMNITHTKTWIVTIHRRRQQPHVDMDSSQTHTYIE</sequence>
<evidence type="ECO:0000313" key="1">
    <source>
        <dbReference type="EMBL" id="CEK82606.1"/>
    </source>
</evidence>